<protein>
    <submittedName>
        <fullName evidence="7">Methyl-accepting chemotaxis protein</fullName>
    </submittedName>
</protein>
<dbReference type="FunFam" id="1.10.287.950:FF:000001">
    <property type="entry name" value="Methyl-accepting chemotaxis sensory transducer"/>
    <property type="match status" value="1"/>
</dbReference>
<dbReference type="InterPro" id="IPR024478">
    <property type="entry name" value="HlyB_4HB_MCP"/>
</dbReference>
<dbReference type="GO" id="GO:0006935">
    <property type="term" value="P:chemotaxis"/>
    <property type="evidence" value="ECO:0007669"/>
    <property type="project" value="UniProtKB-ARBA"/>
</dbReference>
<evidence type="ECO:0000256" key="5">
    <source>
        <dbReference type="SAM" id="Phobius"/>
    </source>
</evidence>
<evidence type="ECO:0000256" key="1">
    <source>
        <dbReference type="ARBA" id="ARBA00004370"/>
    </source>
</evidence>
<dbReference type="Proteomes" id="UP000245081">
    <property type="component" value="Unassembled WGS sequence"/>
</dbReference>
<sequence length="557" mass="60298">MLSNLSLRFKLLLLSGLGLALLMVTAATGIWGIQNGVEGVQEIGRNRLPAVLALQKLQGLQVALKSSTFEVGLWENDPEAQDMFVGISNDKKRLWKSVDDTWKVYESIAKSKEEVELWKKFSTEWAVWRKTDDEIIKLIDQLAANHDPAVQKDLFQKYFVLGGQQRKSYLQAEKLLNEVVEFNAKDVESVTQGAESATLSAKKLMMTATLVSIVLTLVLTITMITRILRQMGGEPADAVAITKRIANGDLTVPVHMAYGDDSSLLGSLAYMQKHLQGLIRQVLQSADELTRSAHDLTNDVFSVTRNGQEELAAANETASEVQSIASRVSQMGSSAETARQLSERAGNLSSTGQTVISSAAGEMEIISDTVNKSSDLIQQLGNYSSQITSIVGVIQDIADQTNLLALNAAIEAARAGEQGRGFAVVADEVRKLAERTSQSTQEITRMIGDIQNGVADAVESMHGVSTRVGDGVKLVRESAVTMEDIHAGAQDASGAVNDITHALQEGSSSLQAIEERMRNIVAMVNHNGQAVEGMAGSARRIDDMASKLVDSVRIFKI</sequence>
<feature type="domain" description="Methyl-accepting transducer" evidence="6">
    <location>
        <begin position="285"/>
        <end position="521"/>
    </location>
</feature>
<dbReference type="GO" id="GO:0016020">
    <property type="term" value="C:membrane"/>
    <property type="evidence" value="ECO:0007669"/>
    <property type="project" value="UniProtKB-SubCell"/>
</dbReference>
<dbReference type="RefSeq" id="WP_109014544.1">
    <property type="nucleotide sequence ID" value="NZ_BDOQ01000003.1"/>
</dbReference>
<dbReference type="EMBL" id="BDOQ01000003">
    <property type="protein sequence ID" value="GBG13328.1"/>
    <property type="molecule type" value="Genomic_DNA"/>
</dbReference>
<dbReference type="CDD" id="cd11386">
    <property type="entry name" value="MCP_signal"/>
    <property type="match status" value="1"/>
</dbReference>
<accession>A0A2R5F702</accession>
<keyword evidence="5" id="KW-1133">Transmembrane helix</keyword>
<dbReference type="PANTHER" id="PTHR32089">
    <property type="entry name" value="METHYL-ACCEPTING CHEMOTAXIS PROTEIN MCPB"/>
    <property type="match status" value="1"/>
</dbReference>
<evidence type="ECO:0000256" key="4">
    <source>
        <dbReference type="PROSITE-ProRule" id="PRU00284"/>
    </source>
</evidence>
<comment type="similarity">
    <text evidence="3">Belongs to the methyl-accepting chemotaxis (MCP) protein family.</text>
</comment>
<dbReference type="Gene3D" id="1.10.287.950">
    <property type="entry name" value="Methyl-accepting chemotaxis protein"/>
    <property type="match status" value="1"/>
</dbReference>
<feature type="transmembrane region" description="Helical" evidence="5">
    <location>
        <begin position="204"/>
        <end position="224"/>
    </location>
</feature>
<gene>
    <name evidence="7" type="primary">mcp</name>
    <name evidence="7" type="ORF">NMK_0874</name>
</gene>
<dbReference type="PROSITE" id="PS50111">
    <property type="entry name" value="CHEMOTAXIS_TRANSDUC_2"/>
    <property type="match status" value="1"/>
</dbReference>
<dbReference type="Pfam" id="PF12729">
    <property type="entry name" value="4HB_MCP_1"/>
    <property type="match status" value="1"/>
</dbReference>
<evidence type="ECO:0000256" key="2">
    <source>
        <dbReference type="ARBA" id="ARBA00023224"/>
    </source>
</evidence>
<evidence type="ECO:0000256" key="3">
    <source>
        <dbReference type="ARBA" id="ARBA00029447"/>
    </source>
</evidence>
<proteinExistence type="inferred from homology"/>
<evidence type="ECO:0000313" key="8">
    <source>
        <dbReference type="Proteomes" id="UP000245081"/>
    </source>
</evidence>
<dbReference type="Pfam" id="PF00015">
    <property type="entry name" value="MCPsignal"/>
    <property type="match status" value="1"/>
</dbReference>
<dbReference type="GO" id="GO:0007165">
    <property type="term" value="P:signal transduction"/>
    <property type="evidence" value="ECO:0007669"/>
    <property type="project" value="UniProtKB-KW"/>
</dbReference>
<evidence type="ECO:0000313" key="7">
    <source>
        <dbReference type="EMBL" id="GBG13328.1"/>
    </source>
</evidence>
<reference evidence="7 8" key="1">
    <citation type="journal article" date="2018" name="Environ. Microbiol.">
        <title>Isolation and genomic characterization of Novimethylophilus kurashikiensis gen. nov. sp. nov., a new lanthanide-dependent methylotrophic species of Methylophilaceae.</title>
        <authorList>
            <person name="Lv H."/>
            <person name="Sahin N."/>
            <person name="Tani A."/>
        </authorList>
    </citation>
    <scope>NUCLEOTIDE SEQUENCE [LARGE SCALE GENOMIC DNA]</scope>
    <source>
        <strain evidence="7 8">La2-4</strain>
    </source>
</reference>
<evidence type="ECO:0000259" key="6">
    <source>
        <dbReference type="PROSITE" id="PS50111"/>
    </source>
</evidence>
<comment type="subcellular location">
    <subcellularLocation>
        <location evidence="1">Membrane</location>
    </subcellularLocation>
</comment>
<comment type="caution">
    <text evidence="7">The sequence shown here is derived from an EMBL/GenBank/DDBJ whole genome shotgun (WGS) entry which is preliminary data.</text>
</comment>
<dbReference type="SMART" id="SM00283">
    <property type="entry name" value="MA"/>
    <property type="match status" value="1"/>
</dbReference>
<dbReference type="InterPro" id="IPR004089">
    <property type="entry name" value="MCPsignal_dom"/>
</dbReference>
<organism evidence="7 8">
    <name type="scientific">Novimethylophilus kurashikiensis</name>
    <dbReference type="NCBI Taxonomy" id="1825523"/>
    <lineage>
        <taxon>Bacteria</taxon>
        <taxon>Pseudomonadati</taxon>
        <taxon>Pseudomonadota</taxon>
        <taxon>Betaproteobacteria</taxon>
        <taxon>Nitrosomonadales</taxon>
        <taxon>Methylophilaceae</taxon>
        <taxon>Novimethylophilus</taxon>
    </lineage>
</organism>
<dbReference type="OrthoDB" id="5298972at2"/>
<name>A0A2R5F702_9PROT</name>
<keyword evidence="5" id="KW-0472">Membrane</keyword>
<dbReference type="PANTHER" id="PTHR32089:SF112">
    <property type="entry name" value="LYSOZYME-LIKE PROTEIN-RELATED"/>
    <property type="match status" value="1"/>
</dbReference>
<keyword evidence="2 4" id="KW-0807">Transducer</keyword>
<keyword evidence="8" id="KW-1185">Reference proteome</keyword>
<dbReference type="AlphaFoldDB" id="A0A2R5F702"/>
<keyword evidence="5" id="KW-0812">Transmembrane</keyword>
<dbReference type="SUPFAM" id="SSF58104">
    <property type="entry name" value="Methyl-accepting chemotaxis protein (MCP) signaling domain"/>
    <property type="match status" value="1"/>
</dbReference>